<feature type="domain" description="Sugar phosphate transporter" evidence="6">
    <location>
        <begin position="110"/>
        <end position="405"/>
    </location>
</feature>
<feature type="transmembrane region" description="Helical" evidence="5">
    <location>
        <begin position="257"/>
        <end position="280"/>
    </location>
</feature>
<dbReference type="RefSeq" id="XP_009845975.1">
    <property type="nucleotide sequence ID" value="XM_009847673.1"/>
</dbReference>
<protein>
    <recommendedName>
        <fullName evidence="6">Sugar phosphate transporter domain-containing protein</fullName>
    </recommendedName>
</protein>
<proteinExistence type="predicted"/>
<accession>W4FC91</accession>
<dbReference type="InterPro" id="IPR050186">
    <property type="entry name" value="TPT_transporter"/>
</dbReference>
<dbReference type="GO" id="GO:0016020">
    <property type="term" value="C:membrane"/>
    <property type="evidence" value="ECO:0007669"/>
    <property type="project" value="UniProtKB-SubCell"/>
</dbReference>
<gene>
    <name evidence="7" type="ORF">H257_18580</name>
</gene>
<dbReference type="OrthoDB" id="6418713at2759"/>
<feature type="transmembrane region" description="Helical" evidence="5">
    <location>
        <begin position="64"/>
        <end position="87"/>
    </location>
</feature>
<sequence length="453" mass="50064">MTHLRITFSHRFVRGLFEANHPGTTARGMSRRISTLEWLDQALNETEISATIPQPKPTSPAQQAAMSMSLLYLCLGLSFVAVVLVFLKLWLRMRSMQPPSTKQRVTHLLDVAICILGWYAMSISMTLFNKWFVKVWHGGFPFVFTMGAIHMSIKALLTRAMLWRHPTAIAAISPHNYWRLCVPIGLFTGADIVMSNMSLRYITVSFFTIVKSGGNVWNLLFSIALGLQHLSPSLFIVVVVICVGIGLASYGTIHFVVIGFVLVLSASILGTLWWVLTQFLMQQMDPRQNKSLAVVFHIAPVSALSLVPIALVVDGAGLTSSVFARDMTLWMECLVFLTTGGFLSFLLIYVEVELVKSTSALSLGIAGNLKDVMQILMAMLVFQDHLSAVNGAGLALATVGLMWYSYLKTTTTATTTTTEYASVVQQDGDEDEIGIQSRTSWPHDTTKQLDHHA</sequence>
<dbReference type="VEuPathDB" id="FungiDB:H257_18580"/>
<keyword evidence="3 5" id="KW-1133">Transmembrane helix</keyword>
<dbReference type="AlphaFoldDB" id="W4FC91"/>
<name>W4FC91_APHAT</name>
<feature type="transmembrane region" description="Helical" evidence="5">
    <location>
        <begin position="108"/>
        <end position="128"/>
    </location>
</feature>
<evidence type="ECO:0000313" key="7">
    <source>
        <dbReference type="EMBL" id="ETV64534.1"/>
    </source>
</evidence>
<feature type="transmembrane region" description="Helical" evidence="5">
    <location>
        <begin position="361"/>
        <end position="382"/>
    </location>
</feature>
<feature type="transmembrane region" description="Helical" evidence="5">
    <location>
        <begin position="140"/>
        <end position="157"/>
    </location>
</feature>
<evidence type="ECO:0000256" key="4">
    <source>
        <dbReference type="ARBA" id="ARBA00023136"/>
    </source>
</evidence>
<evidence type="ECO:0000256" key="2">
    <source>
        <dbReference type="ARBA" id="ARBA00022692"/>
    </source>
</evidence>
<dbReference type="GeneID" id="20820576"/>
<feature type="transmembrane region" description="Helical" evidence="5">
    <location>
        <begin position="388"/>
        <end position="407"/>
    </location>
</feature>
<feature type="transmembrane region" description="Helical" evidence="5">
    <location>
        <begin position="329"/>
        <end position="349"/>
    </location>
</feature>
<organism evidence="7">
    <name type="scientific">Aphanomyces astaci</name>
    <name type="common">Crayfish plague agent</name>
    <dbReference type="NCBI Taxonomy" id="112090"/>
    <lineage>
        <taxon>Eukaryota</taxon>
        <taxon>Sar</taxon>
        <taxon>Stramenopiles</taxon>
        <taxon>Oomycota</taxon>
        <taxon>Saprolegniomycetes</taxon>
        <taxon>Saprolegniales</taxon>
        <taxon>Verrucalvaceae</taxon>
        <taxon>Aphanomyces</taxon>
    </lineage>
</organism>
<feature type="transmembrane region" description="Helical" evidence="5">
    <location>
        <begin position="292"/>
        <end position="313"/>
    </location>
</feature>
<reference evidence="7" key="1">
    <citation type="submission" date="2013-12" db="EMBL/GenBank/DDBJ databases">
        <title>The Genome Sequence of Aphanomyces astaci APO3.</title>
        <authorList>
            <consortium name="The Broad Institute Genomics Platform"/>
            <person name="Russ C."/>
            <person name="Tyler B."/>
            <person name="van West P."/>
            <person name="Dieguez-Uribeondo J."/>
            <person name="Young S.K."/>
            <person name="Zeng Q."/>
            <person name="Gargeya S."/>
            <person name="Fitzgerald M."/>
            <person name="Abouelleil A."/>
            <person name="Alvarado L."/>
            <person name="Chapman S.B."/>
            <person name="Gainer-Dewar J."/>
            <person name="Goldberg J."/>
            <person name="Griggs A."/>
            <person name="Gujja S."/>
            <person name="Hansen M."/>
            <person name="Howarth C."/>
            <person name="Imamovic A."/>
            <person name="Ireland A."/>
            <person name="Larimer J."/>
            <person name="McCowan C."/>
            <person name="Murphy C."/>
            <person name="Pearson M."/>
            <person name="Poon T.W."/>
            <person name="Priest M."/>
            <person name="Roberts A."/>
            <person name="Saif S."/>
            <person name="Shea T."/>
            <person name="Sykes S."/>
            <person name="Wortman J."/>
            <person name="Nusbaum C."/>
            <person name="Birren B."/>
        </authorList>
    </citation>
    <scope>NUCLEOTIDE SEQUENCE [LARGE SCALE GENOMIC DNA]</scope>
    <source>
        <strain evidence="7">APO3</strain>
    </source>
</reference>
<dbReference type="STRING" id="112090.W4FC91"/>
<dbReference type="EMBL" id="KI913294">
    <property type="protein sequence ID" value="ETV64534.1"/>
    <property type="molecule type" value="Genomic_DNA"/>
</dbReference>
<comment type="subcellular location">
    <subcellularLocation>
        <location evidence="1">Membrane</location>
        <topology evidence="1">Multi-pass membrane protein</topology>
    </subcellularLocation>
</comment>
<keyword evidence="2 5" id="KW-0812">Transmembrane</keyword>
<evidence type="ECO:0000259" key="6">
    <source>
        <dbReference type="Pfam" id="PF03151"/>
    </source>
</evidence>
<dbReference type="Pfam" id="PF03151">
    <property type="entry name" value="TPT"/>
    <property type="match status" value="1"/>
</dbReference>
<feature type="transmembrane region" description="Helical" evidence="5">
    <location>
        <begin position="233"/>
        <end position="251"/>
    </location>
</feature>
<dbReference type="PANTHER" id="PTHR11132">
    <property type="entry name" value="SOLUTE CARRIER FAMILY 35"/>
    <property type="match status" value="1"/>
</dbReference>
<dbReference type="InterPro" id="IPR004853">
    <property type="entry name" value="Sugar_P_trans_dom"/>
</dbReference>
<keyword evidence="4 5" id="KW-0472">Membrane</keyword>
<feature type="transmembrane region" description="Helical" evidence="5">
    <location>
        <begin position="201"/>
        <end position="221"/>
    </location>
</feature>
<evidence type="ECO:0000256" key="5">
    <source>
        <dbReference type="SAM" id="Phobius"/>
    </source>
</evidence>
<evidence type="ECO:0000256" key="3">
    <source>
        <dbReference type="ARBA" id="ARBA00022989"/>
    </source>
</evidence>
<evidence type="ECO:0000256" key="1">
    <source>
        <dbReference type="ARBA" id="ARBA00004141"/>
    </source>
</evidence>